<keyword evidence="4" id="KW-0472">Membrane</keyword>
<comment type="similarity">
    <text evidence="2">Belongs to the SusD family.</text>
</comment>
<dbReference type="Pfam" id="PF14322">
    <property type="entry name" value="SusD-like_3"/>
    <property type="match status" value="1"/>
</dbReference>
<gene>
    <name evidence="9" type="ORF">N1F79_21785</name>
</gene>
<evidence type="ECO:0000256" key="4">
    <source>
        <dbReference type="ARBA" id="ARBA00023136"/>
    </source>
</evidence>
<evidence type="ECO:0000256" key="3">
    <source>
        <dbReference type="ARBA" id="ARBA00022729"/>
    </source>
</evidence>
<evidence type="ECO:0000256" key="1">
    <source>
        <dbReference type="ARBA" id="ARBA00004442"/>
    </source>
</evidence>
<dbReference type="Proteomes" id="UP001337305">
    <property type="component" value="Unassembled WGS sequence"/>
</dbReference>
<dbReference type="InterPro" id="IPR011990">
    <property type="entry name" value="TPR-like_helical_dom_sf"/>
</dbReference>
<dbReference type="InterPro" id="IPR033985">
    <property type="entry name" value="SusD-like_N"/>
</dbReference>
<proteinExistence type="inferred from homology"/>
<keyword evidence="10" id="KW-1185">Reference proteome</keyword>
<evidence type="ECO:0000256" key="2">
    <source>
        <dbReference type="ARBA" id="ARBA00006275"/>
    </source>
</evidence>
<reference evidence="9 10" key="1">
    <citation type="submission" date="2022-09" db="EMBL/GenBank/DDBJ databases">
        <title>Genome sequencing of Flavivirga sp. MEBiC05379.</title>
        <authorList>
            <person name="Oh H.-M."/>
            <person name="Kwon K.K."/>
            <person name="Park M.J."/>
            <person name="Yang S.-H."/>
        </authorList>
    </citation>
    <scope>NUCLEOTIDE SEQUENCE [LARGE SCALE GENOMIC DNA]</scope>
    <source>
        <strain evidence="9 10">MEBiC05379</strain>
    </source>
</reference>
<feature type="domain" description="RagB/SusD" evidence="7">
    <location>
        <begin position="348"/>
        <end position="448"/>
    </location>
</feature>
<dbReference type="PROSITE" id="PS51257">
    <property type="entry name" value="PROKAR_LIPOPROTEIN"/>
    <property type="match status" value="1"/>
</dbReference>
<evidence type="ECO:0000256" key="6">
    <source>
        <dbReference type="SAM" id="SignalP"/>
    </source>
</evidence>
<accession>A0ABU7XZI2</accession>
<comment type="subcellular location">
    <subcellularLocation>
        <location evidence="1">Cell outer membrane</location>
    </subcellularLocation>
</comment>
<evidence type="ECO:0000259" key="8">
    <source>
        <dbReference type="Pfam" id="PF14322"/>
    </source>
</evidence>
<feature type="signal peptide" evidence="6">
    <location>
        <begin position="1"/>
        <end position="24"/>
    </location>
</feature>
<sequence length="476" mass="52126">MKVIYKIKTVIFLMVLFLSQSCSIDDVVPINELTDLNVIRDENSAQSVLDGIYTQWRSEFTVANAIFLIEFQGDLILQTAALFGDTGMATNQIPDDNSFIQGYYNTNYKIINNTNWLITKLEAGEAVGISEERKTEMIAEARCQRAMASFDLLRSYGQFYNTSSNFGIVLRDKPAQTLEAAARSSVQESYDFILADLQFAATNAPATVANGGFISRVTANAYLAKVYLYMGDYANAATTANQVIGNGAGYALESAYANIFSGQHLSQEVLFAPFIDGVSQNENMTLLNQINRTRYSPALTQLADDQVAGAGSLFGAGTGFDPRYNYAYADATVGPNSHGKYPYVARDLTGTAGRIGLTKFYLRLAEIYLIEAEALARMGAGVDAGALARLNEIRTRAGVSNETPATKAELLTAIFNEKRLELFSENSESWYDIVRFDRLGDISAASLKPSITNESKLIFPMPRLALASNNLLEPNP</sequence>
<keyword evidence="3 6" id="KW-0732">Signal</keyword>
<name>A0ABU7XZI2_9FLAO</name>
<feature type="chain" id="PRO_5045333672" evidence="6">
    <location>
        <begin position="25"/>
        <end position="476"/>
    </location>
</feature>
<dbReference type="SUPFAM" id="SSF48452">
    <property type="entry name" value="TPR-like"/>
    <property type="match status" value="1"/>
</dbReference>
<dbReference type="RefSeq" id="WP_303308050.1">
    <property type="nucleotide sequence ID" value="NZ_JAODOP010000004.1"/>
</dbReference>
<keyword evidence="5" id="KW-0998">Cell outer membrane</keyword>
<protein>
    <submittedName>
        <fullName evidence="9">RagB/SusD family nutrient uptake outer membrane protein</fullName>
    </submittedName>
</protein>
<dbReference type="Pfam" id="PF07980">
    <property type="entry name" value="SusD_RagB"/>
    <property type="match status" value="1"/>
</dbReference>
<comment type="caution">
    <text evidence="9">The sequence shown here is derived from an EMBL/GenBank/DDBJ whole genome shotgun (WGS) entry which is preliminary data.</text>
</comment>
<evidence type="ECO:0000313" key="10">
    <source>
        <dbReference type="Proteomes" id="UP001337305"/>
    </source>
</evidence>
<evidence type="ECO:0000313" key="9">
    <source>
        <dbReference type="EMBL" id="MEF3835771.1"/>
    </source>
</evidence>
<dbReference type="CDD" id="cd08977">
    <property type="entry name" value="SusD"/>
    <property type="match status" value="1"/>
</dbReference>
<dbReference type="InterPro" id="IPR012944">
    <property type="entry name" value="SusD_RagB_dom"/>
</dbReference>
<evidence type="ECO:0000256" key="5">
    <source>
        <dbReference type="ARBA" id="ARBA00023237"/>
    </source>
</evidence>
<feature type="domain" description="SusD-like N-terminal" evidence="8">
    <location>
        <begin position="90"/>
        <end position="228"/>
    </location>
</feature>
<dbReference type="Gene3D" id="1.25.40.390">
    <property type="match status" value="1"/>
</dbReference>
<dbReference type="EMBL" id="JAODOP010000004">
    <property type="protein sequence ID" value="MEF3835771.1"/>
    <property type="molecule type" value="Genomic_DNA"/>
</dbReference>
<evidence type="ECO:0000259" key="7">
    <source>
        <dbReference type="Pfam" id="PF07980"/>
    </source>
</evidence>
<organism evidence="9 10">
    <name type="scientific">Flavivirga spongiicola</name>
    <dbReference type="NCBI Taxonomy" id="421621"/>
    <lineage>
        <taxon>Bacteria</taxon>
        <taxon>Pseudomonadati</taxon>
        <taxon>Bacteroidota</taxon>
        <taxon>Flavobacteriia</taxon>
        <taxon>Flavobacteriales</taxon>
        <taxon>Flavobacteriaceae</taxon>
        <taxon>Flavivirga</taxon>
    </lineage>
</organism>